<dbReference type="Proteomes" id="UP000565715">
    <property type="component" value="Unassembled WGS sequence"/>
</dbReference>
<accession>A0A846XQZ6</accession>
<dbReference type="EMBL" id="JAAXOO010000007">
    <property type="protein sequence ID" value="NKY36923.1"/>
    <property type="molecule type" value="Genomic_DNA"/>
</dbReference>
<dbReference type="InterPro" id="IPR054246">
    <property type="entry name" value="DUF6973"/>
</dbReference>
<evidence type="ECO:0000313" key="3">
    <source>
        <dbReference type="Proteomes" id="UP000565715"/>
    </source>
</evidence>
<feature type="domain" description="DUF6973" evidence="1">
    <location>
        <begin position="2"/>
        <end position="81"/>
    </location>
</feature>
<name>A0A846XQZ6_9NOCA</name>
<dbReference type="RefSeq" id="WP_157112674.1">
    <property type="nucleotide sequence ID" value="NZ_JAAXOO010000007.1"/>
</dbReference>
<sequence length="123" mass="13316">MDDGHGDAFRHAYWNALMAQRLGPEWTELYGTAHEKSGGNPPNREAMDLFNNQLGREIGAANPEASPEELQQLIKDEIEKGRALVLAPPAGDASGIPVINWSNKVTKAETNQTSGVDVPLPGR</sequence>
<organism evidence="2 3">
    <name type="scientific">Nocardia speluncae</name>
    <dbReference type="NCBI Taxonomy" id="419477"/>
    <lineage>
        <taxon>Bacteria</taxon>
        <taxon>Bacillati</taxon>
        <taxon>Actinomycetota</taxon>
        <taxon>Actinomycetes</taxon>
        <taxon>Mycobacteriales</taxon>
        <taxon>Nocardiaceae</taxon>
        <taxon>Nocardia</taxon>
    </lineage>
</organism>
<evidence type="ECO:0000259" key="1">
    <source>
        <dbReference type="Pfam" id="PF22322"/>
    </source>
</evidence>
<protein>
    <recommendedName>
        <fullName evidence="1">DUF6973 domain-containing protein</fullName>
    </recommendedName>
</protein>
<dbReference type="Pfam" id="PF22322">
    <property type="entry name" value="DUF6973"/>
    <property type="match status" value="1"/>
</dbReference>
<reference evidence="2 3" key="1">
    <citation type="submission" date="2020-04" db="EMBL/GenBank/DDBJ databases">
        <title>MicrobeNet Type strains.</title>
        <authorList>
            <person name="Nicholson A.C."/>
        </authorList>
    </citation>
    <scope>NUCLEOTIDE SEQUENCE [LARGE SCALE GENOMIC DNA]</scope>
    <source>
        <strain evidence="2 3">DSM 45078</strain>
    </source>
</reference>
<keyword evidence="3" id="KW-1185">Reference proteome</keyword>
<evidence type="ECO:0000313" key="2">
    <source>
        <dbReference type="EMBL" id="NKY36923.1"/>
    </source>
</evidence>
<comment type="caution">
    <text evidence="2">The sequence shown here is derived from an EMBL/GenBank/DDBJ whole genome shotgun (WGS) entry which is preliminary data.</text>
</comment>
<gene>
    <name evidence="2" type="ORF">HGA13_28210</name>
</gene>
<proteinExistence type="predicted"/>
<dbReference type="AlphaFoldDB" id="A0A846XQZ6"/>